<keyword evidence="6" id="KW-0547">Nucleotide-binding</keyword>
<evidence type="ECO:0000256" key="8">
    <source>
        <dbReference type="RuleBase" id="RU004417"/>
    </source>
</evidence>
<comment type="similarity">
    <text evidence="1 4 8">Belongs to the Glu/Leu/Phe/Val dehydrogenases family.</text>
</comment>
<feature type="domain" description="Glutamate/phenylalanine/leucine/valine/L-tryptophan dehydrogenase C-terminal" evidence="9">
    <location>
        <begin position="182"/>
        <end position="413"/>
    </location>
</feature>
<dbReference type="SUPFAM" id="SSF53223">
    <property type="entry name" value="Aminoacid dehydrogenase-like, N-terminal domain"/>
    <property type="match status" value="1"/>
</dbReference>
<feature type="site" description="Important for catalysis" evidence="7">
    <location>
        <position position="145"/>
    </location>
</feature>
<dbReference type="PIRSF" id="PIRSF000185">
    <property type="entry name" value="Glu_DH"/>
    <property type="match status" value="1"/>
</dbReference>
<evidence type="ECO:0000256" key="2">
    <source>
        <dbReference type="ARBA" id="ARBA00011643"/>
    </source>
</evidence>
<comment type="caution">
    <text evidence="10">The sequence shown here is derived from an EMBL/GenBank/DDBJ whole genome shotgun (WGS) entry which is preliminary data.</text>
</comment>
<dbReference type="Pfam" id="PF00208">
    <property type="entry name" value="ELFV_dehydrog"/>
    <property type="match status" value="1"/>
</dbReference>
<dbReference type="PROSITE" id="PS00074">
    <property type="entry name" value="GLFV_DEHYDROGENASE"/>
    <property type="match status" value="1"/>
</dbReference>
<dbReference type="PANTHER" id="PTHR11606:SF13">
    <property type="entry name" value="GLUTAMATE DEHYDROGENASE 1, MITOCHONDRIAL"/>
    <property type="match status" value="1"/>
</dbReference>
<dbReference type="InterPro" id="IPR046346">
    <property type="entry name" value="Aminoacid_DH-like_N_sf"/>
</dbReference>
<name>A0A099T1V7_METMT</name>
<protein>
    <recommendedName>
        <fullName evidence="4">Glutamate dehydrogenase</fullName>
    </recommendedName>
</protein>
<organism evidence="10 11">
    <name type="scientific">Methanococcoides methylutens</name>
    <dbReference type="NCBI Taxonomy" id="2226"/>
    <lineage>
        <taxon>Archaea</taxon>
        <taxon>Methanobacteriati</taxon>
        <taxon>Methanobacteriota</taxon>
        <taxon>Stenosarchaea group</taxon>
        <taxon>Methanomicrobia</taxon>
        <taxon>Methanosarcinales</taxon>
        <taxon>Methanosarcinaceae</taxon>
        <taxon>Methanococcoides</taxon>
    </lineage>
</organism>
<evidence type="ECO:0000256" key="1">
    <source>
        <dbReference type="ARBA" id="ARBA00006382"/>
    </source>
</evidence>
<evidence type="ECO:0000256" key="4">
    <source>
        <dbReference type="PIRNR" id="PIRNR000185"/>
    </source>
</evidence>
<evidence type="ECO:0000256" key="5">
    <source>
        <dbReference type="PIRSR" id="PIRSR000185-1"/>
    </source>
</evidence>
<dbReference type="InterPro" id="IPR006096">
    <property type="entry name" value="Glu/Leu/Phe/Val/Trp_DH_C"/>
</dbReference>
<dbReference type="Gene3D" id="3.40.50.720">
    <property type="entry name" value="NAD(P)-binding Rossmann-like Domain"/>
    <property type="match status" value="1"/>
</dbReference>
<evidence type="ECO:0000256" key="7">
    <source>
        <dbReference type="PIRSR" id="PIRSR000185-3"/>
    </source>
</evidence>
<evidence type="ECO:0000256" key="6">
    <source>
        <dbReference type="PIRSR" id="PIRSR000185-2"/>
    </source>
</evidence>
<feature type="binding site" evidence="6">
    <location>
        <position position="349"/>
    </location>
    <ligand>
        <name>substrate</name>
    </ligand>
</feature>
<keyword evidence="6" id="KW-0520">NAD</keyword>
<dbReference type="InterPro" id="IPR033922">
    <property type="entry name" value="NAD_bind_Glu_DH"/>
</dbReference>
<accession>A0A099T1V7</accession>
<dbReference type="RefSeq" id="WP_048193537.1">
    <property type="nucleotide sequence ID" value="NZ_CAAGSM010000002.1"/>
</dbReference>
<dbReference type="FunFam" id="3.40.50.10860:FF:000003">
    <property type="entry name" value="Glutamate dehydrogenase"/>
    <property type="match status" value="1"/>
</dbReference>
<dbReference type="PANTHER" id="PTHR11606">
    <property type="entry name" value="GLUTAMATE DEHYDROGENASE"/>
    <property type="match status" value="1"/>
</dbReference>
<dbReference type="AlphaFoldDB" id="A0A099T1V7"/>
<sequence length="416" mass="45402">MAEQNPFENARKQLKKCADILELDEGIHEILRNPMREMHVSLPVRMDDGSIKVFQGFRVQYNDAKGPTKGGIRFHPEETVDTVKALAAWMTWKCAVMDIPLGGGKGGVICNPKGMSAGELERLSRKFISSISMIVGPDKDVPAPDVYTNPQMMAWMMDEFSKFSGKNQAGVITGKPLSIGGSLGRGDATARGGLYAVREAAKEIGLELKDATVAIQGYGNAGYFAGTLCEELFGCKVVAVSDSRGGVVNMNGLSAQAAQDHKMETGSVVGLAGTEPISNEDLLELDVDVLVPAALEHVITHENADKIKAKIIAELANGPTTPEADEILFKKGIHMIPDFLCNGGGVTVSYFEMVQNFYMYRWSEERVHNRLDAKMTNAYHAVLEASKEYNIEMRTAAYVVAINRVVEAMSDRGWLY</sequence>
<feature type="binding site" evidence="6">
    <location>
        <position position="93"/>
    </location>
    <ligand>
        <name>substrate</name>
    </ligand>
</feature>
<evidence type="ECO:0000256" key="3">
    <source>
        <dbReference type="ARBA" id="ARBA00023002"/>
    </source>
</evidence>
<dbReference type="SUPFAM" id="SSF51735">
    <property type="entry name" value="NAD(P)-binding Rossmann-fold domains"/>
    <property type="match status" value="1"/>
</dbReference>
<dbReference type="GO" id="GO:0006538">
    <property type="term" value="P:L-glutamate catabolic process"/>
    <property type="evidence" value="ECO:0007669"/>
    <property type="project" value="TreeGrafter"/>
</dbReference>
<feature type="binding site" evidence="6">
    <location>
        <position position="220"/>
    </location>
    <ligand>
        <name>NAD(+)</name>
        <dbReference type="ChEBI" id="CHEBI:57540"/>
    </ligand>
</feature>
<comment type="subunit">
    <text evidence="2">Homohexamer.</text>
</comment>
<proteinExistence type="inferred from homology"/>
<gene>
    <name evidence="10" type="ORF">LI82_03570</name>
</gene>
<keyword evidence="11" id="KW-1185">Reference proteome</keyword>
<dbReference type="InterPro" id="IPR006097">
    <property type="entry name" value="Glu/Leu/Phe/Val/Trp_DH_dimer"/>
</dbReference>
<feature type="active site" description="Proton donor" evidence="5">
    <location>
        <position position="105"/>
    </location>
</feature>
<dbReference type="SMART" id="SM00839">
    <property type="entry name" value="ELFV_dehydrog"/>
    <property type="match status" value="1"/>
</dbReference>
<dbReference type="Proteomes" id="UP000029859">
    <property type="component" value="Unassembled WGS sequence"/>
</dbReference>
<evidence type="ECO:0000313" key="11">
    <source>
        <dbReference type="Proteomes" id="UP000029859"/>
    </source>
</evidence>
<dbReference type="InterPro" id="IPR033524">
    <property type="entry name" value="Glu/Leu/Phe/Val_DH_AS"/>
</dbReference>
<keyword evidence="3 4" id="KW-0560">Oxidoreductase</keyword>
<dbReference type="InterPro" id="IPR006095">
    <property type="entry name" value="Glu/Leu/Phe/Val/Trp_DH"/>
</dbReference>
<dbReference type="EMBL" id="JRHO01000009">
    <property type="protein sequence ID" value="KGK99120.1"/>
    <property type="molecule type" value="Genomic_DNA"/>
</dbReference>
<dbReference type="GO" id="GO:0000166">
    <property type="term" value="F:nucleotide binding"/>
    <property type="evidence" value="ECO:0007669"/>
    <property type="project" value="UniProtKB-KW"/>
</dbReference>
<dbReference type="GO" id="GO:0004352">
    <property type="term" value="F:glutamate dehydrogenase (NAD+) activity"/>
    <property type="evidence" value="ECO:0007669"/>
    <property type="project" value="TreeGrafter"/>
</dbReference>
<reference evidence="10 11" key="1">
    <citation type="submission" date="2014-09" db="EMBL/GenBank/DDBJ databases">
        <title>Draft genome sequence of an obligately methylotrophic methanogen, Methanococcoides methylutens, isolated from marine sediment.</title>
        <authorList>
            <person name="Guan Y."/>
            <person name="Ngugi D.K."/>
            <person name="Blom J."/>
            <person name="Ali S."/>
            <person name="Ferry J.G."/>
            <person name="Stingl U."/>
        </authorList>
    </citation>
    <scope>NUCLEOTIDE SEQUENCE [LARGE SCALE GENOMIC DNA]</scope>
    <source>
        <strain evidence="10 11">DSM 2657</strain>
    </source>
</reference>
<dbReference type="CDD" id="cd01076">
    <property type="entry name" value="NAD_bind_1_Glu_DH"/>
    <property type="match status" value="1"/>
</dbReference>
<dbReference type="InterPro" id="IPR014362">
    <property type="entry name" value="Glu_DH"/>
</dbReference>
<feature type="binding site" evidence="6">
    <location>
        <position position="69"/>
    </location>
    <ligand>
        <name>substrate</name>
    </ligand>
</feature>
<dbReference type="Gene3D" id="3.40.50.10860">
    <property type="entry name" value="Leucine Dehydrogenase, chain A, domain 1"/>
    <property type="match status" value="1"/>
</dbReference>
<dbReference type="Pfam" id="PF02812">
    <property type="entry name" value="ELFV_dehydrog_N"/>
    <property type="match status" value="1"/>
</dbReference>
<dbReference type="InterPro" id="IPR036291">
    <property type="entry name" value="NAD(P)-bd_dom_sf"/>
</dbReference>
<dbReference type="PRINTS" id="PR00082">
    <property type="entry name" value="GLFDHDRGNASE"/>
</dbReference>
<feature type="binding site" evidence="6">
    <location>
        <position position="189"/>
    </location>
    <ligand>
        <name>NAD(+)</name>
        <dbReference type="ChEBI" id="CHEBI:57540"/>
    </ligand>
</feature>
<dbReference type="OrthoDB" id="6425at2157"/>
<evidence type="ECO:0000313" key="10">
    <source>
        <dbReference type="EMBL" id="KGK99120.1"/>
    </source>
</evidence>
<evidence type="ECO:0000259" key="9">
    <source>
        <dbReference type="SMART" id="SM00839"/>
    </source>
</evidence>